<protein>
    <submittedName>
        <fullName evidence="6">GntR family transcriptional regulator</fullName>
    </submittedName>
</protein>
<reference evidence="6 7" key="1">
    <citation type="submission" date="2020-07" db="EMBL/GenBank/DDBJ databases">
        <title>Thermoactinomyces phylogeny.</title>
        <authorList>
            <person name="Dunlap C."/>
        </authorList>
    </citation>
    <scope>NUCLEOTIDE SEQUENCE [LARGE SCALE GENOMIC DNA]</scope>
    <source>
        <strain evidence="6 7">AMNI-1</strain>
    </source>
</reference>
<dbReference type="GO" id="GO:0003700">
    <property type="term" value="F:DNA-binding transcription factor activity"/>
    <property type="evidence" value="ECO:0007669"/>
    <property type="project" value="InterPro"/>
</dbReference>
<dbReference type="Proteomes" id="UP000538292">
    <property type="component" value="Unassembled WGS sequence"/>
</dbReference>
<keyword evidence="2" id="KW-0238">DNA-binding</keyword>
<dbReference type="Pfam" id="PF00392">
    <property type="entry name" value="GntR"/>
    <property type="match status" value="1"/>
</dbReference>
<dbReference type="RefSeq" id="WP_181741689.1">
    <property type="nucleotide sequence ID" value="NZ_JACEOL010000045.1"/>
</dbReference>
<comment type="caution">
    <text evidence="6">The sequence shown here is derived from an EMBL/GenBank/DDBJ whole genome shotgun (WGS) entry which is preliminary data.</text>
</comment>
<dbReference type="SUPFAM" id="SSF46785">
    <property type="entry name" value="Winged helix' DNA-binding domain"/>
    <property type="match status" value="1"/>
</dbReference>
<sequence length="61" mass="6879">MHNLNNSKIDEVMDIIRKKIEQGEYSSGERLPSERDMSEQLGVSRATVSHLSSPSSSRRFG</sequence>
<gene>
    <name evidence="6" type="ORF">H2C83_13360</name>
</gene>
<proteinExistence type="predicted"/>
<evidence type="ECO:0000259" key="5">
    <source>
        <dbReference type="PROSITE" id="PS50949"/>
    </source>
</evidence>
<dbReference type="EMBL" id="JACEOL010000045">
    <property type="protein sequence ID" value="MBA4603289.1"/>
    <property type="molecule type" value="Genomic_DNA"/>
</dbReference>
<keyword evidence="3" id="KW-0804">Transcription</keyword>
<accession>A0A7W2ARS3</accession>
<feature type="compositionally biased region" description="Low complexity" evidence="4">
    <location>
        <begin position="49"/>
        <end position="61"/>
    </location>
</feature>
<feature type="region of interest" description="Disordered" evidence="4">
    <location>
        <begin position="22"/>
        <end position="61"/>
    </location>
</feature>
<name>A0A7W2ARS3_9BACL</name>
<keyword evidence="1" id="KW-0805">Transcription regulation</keyword>
<keyword evidence="7" id="KW-1185">Reference proteome</keyword>
<evidence type="ECO:0000256" key="2">
    <source>
        <dbReference type="ARBA" id="ARBA00023125"/>
    </source>
</evidence>
<evidence type="ECO:0000313" key="7">
    <source>
        <dbReference type="Proteomes" id="UP000538292"/>
    </source>
</evidence>
<evidence type="ECO:0000256" key="4">
    <source>
        <dbReference type="SAM" id="MobiDB-lite"/>
    </source>
</evidence>
<dbReference type="InterPro" id="IPR036388">
    <property type="entry name" value="WH-like_DNA-bd_sf"/>
</dbReference>
<dbReference type="AlphaFoldDB" id="A0A7W2ARS3"/>
<evidence type="ECO:0000313" key="6">
    <source>
        <dbReference type="EMBL" id="MBA4603289.1"/>
    </source>
</evidence>
<evidence type="ECO:0000256" key="1">
    <source>
        <dbReference type="ARBA" id="ARBA00023015"/>
    </source>
</evidence>
<dbReference type="InterPro" id="IPR036390">
    <property type="entry name" value="WH_DNA-bd_sf"/>
</dbReference>
<dbReference type="GO" id="GO:0003677">
    <property type="term" value="F:DNA binding"/>
    <property type="evidence" value="ECO:0007669"/>
    <property type="project" value="UniProtKB-KW"/>
</dbReference>
<organism evidence="6 7">
    <name type="scientific">Thermoactinomyces mirandus</name>
    <dbReference type="NCBI Taxonomy" id="2756294"/>
    <lineage>
        <taxon>Bacteria</taxon>
        <taxon>Bacillati</taxon>
        <taxon>Bacillota</taxon>
        <taxon>Bacilli</taxon>
        <taxon>Bacillales</taxon>
        <taxon>Thermoactinomycetaceae</taxon>
        <taxon>Thermoactinomyces</taxon>
    </lineage>
</organism>
<feature type="domain" description="HTH gntR-type" evidence="5">
    <location>
        <begin position="6"/>
        <end position="61"/>
    </location>
</feature>
<dbReference type="PROSITE" id="PS50949">
    <property type="entry name" value="HTH_GNTR"/>
    <property type="match status" value="1"/>
</dbReference>
<evidence type="ECO:0000256" key="3">
    <source>
        <dbReference type="ARBA" id="ARBA00023163"/>
    </source>
</evidence>
<dbReference type="InterPro" id="IPR000524">
    <property type="entry name" value="Tscrpt_reg_HTH_GntR"/>
</dbReference>
<dbReference type="Gene3D" id="1.10.10.10">
    <property type="entry name" value="Winged helix-like DNA-binding domain superfamily/Winged helix DNA-binding domain"/>
    <property type="match status" value="1"/>
</dbReference>